<evidence type="ECO:0000256" key="5">
    <source>
        <dbReference type="ARBA" id="ARBA00022605"/>
    </source>
</evidence>
<reference evidence="15" key="1">
    <citation type="submission" date="2016-10" db="EMBL/GenBank/DDBJ databases">
        <title>Comparative genomics uncovers the prolific and rare metabolic potential of the cyanobacterial genus Moorea.</title>
        <authorList>
            <person name="Leao T."/>
            <person name="Castelao G."/>
            <person name="Korobeynikov A."/>
            <person name="Monroe E.A."/>
            <person name="Podell S."/>
            <person name="Glukhov E."/>
            <person name="Allen E."/>
            <person name="Gerwick W.H."/>
            <person name="Gerwick L."/>
        </authorList>
    </citation>
    <scope>NUCLEOTIDE SEQUENCE [LARGE SCALE GENOMIC DNA]</scope>
    <source>
        <strain evidence="15">JHB</strain>
    </source>
</reference>
<evidence type="ECO:0000256" key="13">
    <source>
        <dbReference type="SAM" id="SignalP"/>
    </source>
</evidence>
<organism evidence="14 15">
    <name type="scientific">Moorena producens (strain JHB)</name>
    <dbReference type="NCBI Taxonomy" id="1454205"/>
    <lineage>
        <taxon>Bacteria</taxon>
        <taxon>Bacillati</taxon>
        <taxon>Cyanobacteriota</taxon>
        <taxon>Cyanophyceae</taxon>
        <taxon>Coleofasciculales</taxon>
        <taxon>Coleofasciculaceae</taxon>
        <taxon>Moorena</taxon>
    </lineage>
</organism>
<dbReference type="EC" id="3.1.3.3" evidence="4"/>
<evidence type="ECO:0000256" key="3">
    <source>
        <dbReference type="ARBA" id="ARBA00009184"/>
    </source>
</evidence>
<accession>A0A1D9FXW0</accession>
<keyword evidence="6" id="KW-0479">Metal-binding</keyword>
<dbReference type="PANTHER" id="PTHR43344:SF2">
    <property type="entry name" value="PHOSPHOSERINE PHOSPHATASE"/>
    <property type="match status" value="1"/>
</dbReference>
<comment type="pathway">
    <text evidence="2">Amino-acid biosynthesis; L-serine biosynthesis; L-serine from 3-phospho-D-glycerate: step 3/3.</text>
</comment>
<evidence type="ECO:0000256" key="6">
    <source>
        <dbReference type="ARBA" id="ARBA00022723"/>
    </source>
</evidence>
<comment type="cofactor">
    <cofactor evidence="1">
        <name>Mg(2+)</name>
        <dbReference type="ChEBI" id="CHEBI:18420"/>
    </cofactor>
</comment>
<keyword evidence="13" id="KW-0732">Signal</keyword>
<dbReference type="GO" id="GO:0036424">
    <property type="term" value="F:L-phosphoserine phosphatase activity"/>
    <property type="evidence" value="ECO:0007669"/>
    <property type="project" value="TreeGrafter"/>
</dbReference>
<dbReference type="Gene3D" id="3.40.50.1000">
    <property type="entry name" value="HAD superfamily/HAD-like"/>
    <property type="match status" value="1"/>
</dbReference>
<name>A0A1D9FXW0_MOOP1</name>
<evidence type="ECO:0000256" key="1">
    <source>
        <dbReference type="ARBA" id="ARBA00001946"/>
    </source>
</evidence>
<evidence type="ECO:0000313" key="15">
    <source>
        <dbReference type="Proteomes" id="UP000176944"/>
    </source>
</evidence>
<keyword evidence="8" id="KW-0460">Magnesium</keyword>
<feature type="signal peptide" evidence="13">
    <location>
        <begin position="1"/>
        <end position="29"/>
    </location>
</feature>
<keyword evidence="7 14" id="KW-0378">Hydrolase</keyword>
<dbReference type="PANTHER" id="PTHR43344">
    <property type="entry name" value="PHOSPHOSERINE PHOSPHATASE"/>
    <property type="match status" value="1"/>
</dbReference>
<dbReference type="SUPFAM" id="SSF56784">
    <property type="entry name" value="HAD-like"/>
    <property type="match status" value="1"/>
</dbReference>
<evidence type="ECO:0000313" key="14">
    <source>
        <dbReference type="EMBL" id="AOY80216.1"/>
    </source>
</evidence>
<dbReference type="InterPro" id="IPR050582">
    <property type="entry name" value="HAD-like_SerB"/>
</dbReference>
<comment type="catalytic activity">
    <reaction evidence="10">
        <text>O-phospho-L-serine + H2O = L-serine + phosphate</text>
        <dbReference type="Rhea" id="RHEA:21208"/>
        <dbReference type="ChEBI" id="CHEBI:15377"/>
        <dbReference type="ChEBI" id="CHEBI:33384"/>
        <dbReference type="ChEBI" id="CHEBI:43474"/>
        <dbReference type="ChEBI" id="CHEBI:57524"/>
        <dbReference type="EC" id="3.1.3.3"/>
    </reaction>
</comment>
<evidence type="ECO:0000256" key="4">
    <source>
        <dbReference type="ARBA" id="ARBA00012640"/>
    </source>
</evidence>
<feature type="compositionally biased region" description="Polar residues" evidence="12">
    <location>
        <begin position="345"/>
        <end position="370"/>
    </location>
</feature>
<keyword evidence="5" id="KW-0028">Amino-acid biosynthesis</keyword>
<dbReference type="EMBL" id="CP017708">
    <property type="protein sequence ID" value="AOY80216.1"/>
    <property type="molecule type" value="Genomic_DNA"/>
</dbReference>
<keyword evidence="9" id="KW-0718">Serine biosynthesis</keyword>
<sequence length="378" mass="42235">MKKRTFLVFLSILLSVFCLGGFVASPPAAADYDPLVSWNDCGTKQTIVNFVEDVTNPNSDNYVPPSDRIATFDNDGTLWTEKPEYIQESFIKYRLSNALPALQKLPSLTEQDVMVKDITLEYIQPEPLTPEEYKQKARDFLDNSLHPYLGVPYIELTYQPMVELVNYLQSNDFKVYICSGGGLDFIRSFAEDAYGIPPENVIGTTVQTEYIAQGDGSYLLVRKPELVQPINDGPGKPVGIERYIGKKPIMAVGNSSGDLQMLDYTDDSIGPALMVLLHHDDPRECPYAVDNPDIDCPYDKKSEDDINVFDVADDRGWTVISMKDDFVTVYGDITPSITLLENVSGSQQASGYENTSGDQTTSKYQRSVRSSVAGRYRR</sequence>
<dbReference type="GO" id="GO:0006564">
    <property type="term" value="P:L-serine biosynthetic process"/>
    <property type="evidence" value="ECO:0007669"/>
    <property type="project" value="UniProtKB-KW"/>
</dbReference>
<evidence type="ECO:0000256" key="10">
    <source>
        <dbReference type="ARBA" id="ARBA00048138"/>
    </source>
</evidence>
<feature type="chain" id="PRO_5009441667" description="phosphoserine phosphatase" evidence="13">
    <location>
        <begin position="30"/>
        <end position="378"/>
    </location>
</feature>
<gene>
    <name evidence="14" type="ORF">BJP36_10085</name>
</gene>
<evidence type="ECO:0000256" key="9">
    <source>
        <dbReference type="ARBA" id="ARBA00023299"/>
    </source>
</evidence>
<evidence type="ECO:0000256" key="8">
    <source>
        <dbReference type="ARBA" id="ARBA00022842"/>
    </source>
</evidence>
<evidence type="ECO:0000256" key="11">
    <source>
        <dbReference type="ARBA" id="ARBA00048523"/>
    </source>
</evidence>
<proteinExistence type="inferred from homology"/>
<comment type="catalytic activity">
    <reaction evidence="11">
        <text>O-phospho-D-serine + H2O = D-serine + phosphate</text>
        <dbReference type="Rhea" id="RHEA:24873"/>
        <dbReference type="ChEBI" id="CHEBI:15377"/>
        <dbReference type="ChEBI" id="CHEBI:35247"/>
        <dbReference type="ChEBI" id="CHEBI:43474"/>
        <dbReference type="ChEBI" id="CHEBI:58680"/>
        <dbReference type="EC" id="3.1.3.3"/>
    </reaction>
</comment>
<dbReference type="AlphaFoldDB" id="A0A1D9FXW0"/>
<protein>
    <recommendedName>
        <fullName evidence="4">phosphoserine phosphatase</fullName>
        <ecNumber evidence="4">3.1.3.3</ecNumber>
    </recommendedName>
</protein>
<dbReference type="Proteomes" id="UP000176944">
    <property type="component" value="Chromosome"/>
</dbReference>
<feature type="region of interest" description="Disordered" evidence="12">
    <location>
        <begin position="345"/>
        <end position="378"/>
    </location>
</feature>
<comment type="similarity">
    <text evidence="3">Belongs to the HAD-like hydrolase superfamily. SerB family.</text>
</comment>
<evidence type="ECO:0000256" key="12">
    <source>
        <dbReference type="SAM" id="MobiDB-lite"/>
    </source>
</evidence>
<evidence type="ECO:0000256" key="2">
    <source>
        <dbReference type="ARBA" id="ARBA00005135"/>
    </source>
</evidence>
<dbReference type="InterPro" id="IPR036412">
    <property type="entry name" value="HAD-like_sf"/>
</dbReference>
<dbReference type="GO" id="GO:0005737">
    <property type="term" value="C:cytoplasm"/>
    <property type="evidence" value="ECO:0007669"/>
    <property type="project" value="TreeGrafter"/>
</dbReference>
<dbReference type="Pfam" id="PF12710">
    <property type="entry name" value="HAD"/>
    <property type="match status" value="1"/>
</dbReference>
<evidence type="ECO:0000256" key="7">
    <source>
        <dbReference type="ARBA" id="ARBA00022801"/>
    </source>
</evidence>
<dbReference type="GO" id="GO:0000287">
    <property type="term" value="F:magnesium ion binding"/>
    <property type="evidence" value="ECO:0007669"/>
    <property type="project" value="TreeGrafter"/>
</dbReference>
<dbReference type="InterPro" id="IPR023214">
    <property type="entry name" value="HAD_sf"/>
</dbReference>